<accession>A0A0U1PBA7</accession>
<dbReference type="HOGENOM" id="CLU_139726_0_0_6"/>
<protein>
    <recommendedName>
        <fullName evidence="2">Lipoprotein</fullName>
    </recommendedName>
</protein>
<dbReference type="PROSITE" id="PS51257">
    <property type="entry name" value="PROKAR_LIPOPROTEIN"/>
    <property type="match status" value="1"/>
</dbReference>
<proteinExistence type="predicted"/>
<organism evidence="1">
    <name type="scientific">Mizugakiibacter sediminis</name>
    <dbReference type="NCBI Taxonomy" id="1475481"/>
    <lineage>
        <taxon>Bacteria</taxon>
        <taxon>Pseudomonadati</taxon>
        <taxon>Pseudomonadota</taxon>
        <taxon>Gammaproteobacteria</taxon>
        <taxon>Lysobacterales</taxon>
        <taxon>Rhodanobacteraceae</taxon>
        <taxon>Mizugakiibacter</taxon>
    </lineage>
</organism>
<gene>
    <name evidence="1" type="ORF">MBSD_2110</name>
</gene>
<reference evidence="1" key="1">
    <citation type="submission" date="2015-03" db="EMBL/GenBank/DDBJ databases">
        <title>Draft genome sequence of Mizugakiibacter sediminis skMP5.</title>
        <authorList>
            <person name="Watanabe T."/>
            <person name="Kojima H."/>
            <person name="Fukui M."/>
        </authorList>
    </citation>
    <scope>NUCLEOTIDE SEQUENCE</scope>
    <source>
        <strain evidence="1">SkMP5</strain>
    </source>
</reference>
<dbReference type="AlphaFoldDB" id="A0A0U1PBA7"/>
<dbReference type="EMBL" id="DF952381">
    <property type="protein sequence ID" value="GAN45561.1"/>
    <property type="molecule type" value="Genomic_DNA"/>
</dbReference>
<evidence type="ECO:0008006" key="2">
    <source>
        <dbReference type="Google" id="ProtNLM"/>
    </source>
</evidence>
<name>A0A0U1PBA7_9GAMM</name>
<sequence length="134" mass="15484">MRLAIAFVLAVVLTLAGCATRREQDQLQKVLDSYAATLRWGDFEAAYAFVDPKQRKAHPLTDLDRARYRQVRVSDYDVQSTVPQGEHEVRQVVRISLINHNTQSERSIIDAQVWRYDEQAGQWWLESGLPDITR</sequence>
<evidence type="ECO:0000313" key="1">
    <source>
        <dbReference type="EMBL" id="GAN45561.1"/>
    </source>
</evidence>